<dbReference type="Proteomes" id="UP000217790">
    <property type="component" value="Unassembled WGS sequence"/>
</dbReference>
<reference evidence="2" key="1">
    <citation type="journal article" date="2017" name="Nat. Ecol. Evol.">
        <title>Genome expansion and lineage-specific genetic innovations in the forest pathogenic fungi Armillaria.</title>
        <authorList>
            <person name="Sipos G."/>
            <person name="Prasanna A.N."/>
            <person name="Walter M.C."/>
            <person name="O'Connor E."/>
            <person name="Balint B."/>
            <person name="Krizsan K."/>
            <person name="Kiss B."/>
            <person name="Hess J."/>
            <person name="Varga T."/>
            <person name="Slot J."/>
            <person name="Riley R."/>
            <person name="Boka B."/>
            <person name="Rigling D."/>
            <person name="Barry K."/>
            <person name="Lee J."/>
            <person name="Mihaltcheva S."/>
            <person name="LaButti K."/>
            <person name="Lipzen A."/>
            <person name="Waldron R."/>
            <person name="Moloney N.M."/>
            <person name="Sperisen C."/>
            <person name="Kredics L."/>
            <person name="Vagvoelgyi C."/>
            <person name="Patrignani A."/>
            <person name="Fitzpatrick D."/>
            <person name="Nagy I."/>
            <person name="Doyle S."/>
            <person name="Anderson J.B."/>
            <person name="Grigoriev I.V."/>
            <person name="Gueldener U."/>
            <person name="Muensterkoetter M."/>
            <person name="Nagy L.G."/>
        </authorList>
    </citation>
    <scope>NUCLEOTIDE SEQUENCE [LARGE SCALE GENOMIC DNA]</scope>
    <source>
        <strain evidence="2">Ar21-2</strain>
    </source>
</reference>
<gene>
    <name evidence="1" type="ORF">ARMGADRAFT_632758</name>
</gene>
<dbReference type="EMBL" id="KZ293649">
    <property type="protein sequence ID" value="PBK97298.1"/>
    <property type="molecule type" value="Genomic_DNA"/>
</dbReference>
<organism evidence="1 2">
    <name type="scientific">Armillaria gallica</name>
    <name type="common">Bulbous honey fungus</name>
    <name type="synonym">Armillaria bulbosa</name>
    <dbReference type="NCBI Taxonomy" id="47427"/>
    <lineage>
        <taxon>Eukaryota</taxon>
        <taxon>Fungi</taxon>
        <taxon>Dikarya</taxon>
        <taxon>Basidiomycota</taxon>
        <taxon>Agaricomycotina</taxon>
        <taxon>Agaricomycetes</taxon>
        <taxon>Agaricomycetidae</taxon>
        <taxon>Agaricales</taxon>
        <taxon>Marasmiineae</taxon>
        <taxon>Physalacriaceae</taxon>
        <taxon>Armillaria</taxon>
    </lineage>
</organism>
<name>A0A2H3E2D9_ARMGA</name>
<dbReference type="AlphaFoldDB" id="A0A2H3E2D9"/>
<evidence type="ECO:0000313" key="1">
    <source>
        <dbReference type="EMBL" id="PBK97298.1"/>
    </source>
</evidence>
<dbReference type="OrthoDB" id="2881061at2759"/>
<evidence type="ECO:0000313" key="2">
    <source>
        <dbReference type="Proteomes" id="UP000217790"/>
    </source>
</evidence>
<accession>A0A2H3E2D9</accession>
<sequence>MPPDSDMRAAVKGFSTQLRARILQAWMTKPTTDDEYAYCRTRGRSVRSLSRPRTASTDNIKTPCSQCLSTESVYVAYNIGCSNCSVSKVVCSRFLDEKHHRI</sequence>
<keyword evidence="2" id="KW-1185">Reference proteome</keyword>
<dbReference type="InParanoid" id="A0A2H3E2D9"/>
<protein>
    <submittedName>
        <fullName evidence="1">Uncharacterized protein</fullName>
    </submittedName>
</protein>
<proteinExistence type="predicted"/>